<keyword evidence="6" id="KW-1133">Transmembrane helix</keyword>
<dbReference type="CDD" id="cd19411">
    <property type="entry name" value="MCP2201-like_sensor"/>
    <property type="match status" value="1"/>
</dbReference>
<comment type="similarity">
    <text evidence="2">Belongs to the methyl-accepting chemotaxis (MCP) protein family.</text>
</comment>
<evidence type="ECO:0000256" key="2">
    <source>
        <dbReference type="ARBA" id="ARBA00029447"/>
    </source>
</evidence>
<dbReference type="Proteomes" id="UP000265955">
    <property type="component" value="Unassembled WGS sequence"/>
</dbReference>
<proteinExistence type="inferred from homology"/>
<dbReference type="InterPro" id="IPR004089">
    <property type="entry name" value="MCPsignal_dom"/>
</dbReference>
<feature type="transmembrane region" description="Helical" evidence="6">
    <location>
        <begin position="191"/>
        <end position="211"/>
    </location>
</feature>
<sequence length="573" mass="60396">MFNLSNLRIGARLALGFGLVLLCATALLILGLWRMTALHANTELIVSEKVASLTSAMEMREAGWTIAMALRMIATPTDATEGERESKRLAELLDGYRKAEDTFKKTATDAGSRAALVPVLEQQQAILPLIEKIRAHATGGNYFDAASMLKTDFLPAHSKWTTTLVALAEQQQKTMQTTYAESQENFASTRLGMLAVGIITLALGAFIALYITRTITVPLQRAAAIADTIASGDLTTQIDVAGKDEAARLSHSLKVMQANLVSTVSNIKQGTEMMSVAAREIASGNADLSSRTESQASSLEETASSMEELTSTVKQNAENARQANQLVVSASDVAVRGGTVVGQVVDTMGSIKESSRKIVDIIGVIDGIAFQTNILALNAAVEAARAGEQGRGFAVVAAEVRNLAQRSAGAAKEIKSLIGDSVEKVDVGSKLVDEAGKTMDEIVTSVKHVADIMNEITAASQEQSSGIAEVSSTIGQMDEMTQQNAALVEQAAAAAESMQEQSVKLEEAVAVFKVHASGMKPPAAAPARTDSVLAKPVMLAARPVTAARSAAALSNATNTRKLSSNASGDWEEF</sequence>
<dbReference type="Pfam" id="PF00672">
    <property type="entry name" value="HAMP"/>
    <property type="match status" value="1"/>
</dbReference>
<keyword evidence="1" id="KW-0488">Methylation</keyword>
<dbReference type="AlphaFoldDB" id="A0A3A3FR65"/>
<evidence type="ECO:0000259" key="8">
    <source>
        <dbReference type="PROSITE" id="PS50885"/>
    </source>
</evidence>
<dbReference type="CDD" id="cd06225">
    <property type="entry name" value="HAMP"/>
    <property type="match status" value="1"/>
</dbReference>
<organism evidence="9 10">
    <name type="scientific">Noviherbaspirillum saxi</name>
    <dbReference type="NCBI Taxonomy" id="2320863"/>
    <lineage>
        <taxon>Bacteria</taxon>
        <taxon>Pseudomonadati</taxon>
        <taxon>Pseudomonadota</taxon>
        <taxon>Betaproteobacteria</taxon>
        <taxon>Burkholderiales</taxon>
        <taxon>Oxalobacteraceae</taxon>
        <taxon>Noviherbaspirillum</taxon>
    </lineage>
</organism>
<evidence type="ECO:0000256" key="3">
    <source>
        <dbReference type="PROSITE-ProRule" id="PRU00284"/>
    </source>
</evidence>
<dbReference type="PANTHER" id="PTHR43531">
    <property type="entry name" value="PROTEIN ICFG"/>
    <property type="match status" value="1"/>
</dbReference>
<dbReference type="SMART" id="SM00304">
    <property type="entry name" value="HAMP"/>
    <property type="match status" value="1"/>
</dbReference>
<evidence type="ECO:0000256" key="6">
    <source>
        <dbReference type="SAM" id="Phobius"/>
    </source>
</evidence>
<keyword evidence="6" id="KW-0812">Transmembrane</keyword>
<dbReference type="InterPro" id="IPR047347">
    <property type="entry name" value="YvaQ-like_sensor"/>
</dbReference>
<evidence type="ECO:0000259" key="7">
    <source>
        <dbReference type="PROSITE" id="PS50111"/>
    </source>
</evidence>
<evidence type="ECO:0000313" key="9">
    <source>
        <dbReference type="EMBL" id="RJF98692.1"/>
    </source>
</evidence>
<dbReference type="Pfam" id="PF12729">
    <property type="entry name" value="4HB_MCP_1"/>
    <property type="match status" value="1"/>
</dbReference>
<feature type="coiled-coil region" evidence="4">
    <location>
        <begin position="477"/>
        <end position="508"/>
    </location>
</feature>
<dbReference type="PANTHER" id="PTHR43531:SF14">
    <property type="entry name" value="METHYL-ACCEPTING CHEMOTAXIS PROTEIN I-RELATED"/>
    <property type="match status" value="1"/>
</dbReference>
<dbReference type="FunFam" id="1.10.287.950:FF:000002">
    <property type="entry name" value="Methyl-accepting chemotaxis protein"/>
    <property type="match status" value="1"/>
</dbReference>
<dbReference type="Gene3D" id="1.10.287.950">
    <property type="entry name" value="Methyl-accepting chemotaxis protein"/>
    <property type="match status" value="1"/>
</dbReference>
<dbReference type="GO" id="GO:0007165">
    <property type="term" value="P:signal transduction"/>
    <property type="evidence" value="ECO:0007669"/>
    <property type="project" value="UniProtKB-KW"/>
</dbReference>
<dbReference type="PRINTS" id="PR00260">
    <property type="entry name" value="CHEMTRNSDUCR"/>
</dbReference>
<evidence type="ECO:0000256" key="1">
    <source>
        <dbReference type="ARBA" id="ARBA00022481"/>
    </source>
</evidence>
<protein>
    <submittedName>
        <fullName evidence="9">HAMP domain-containing protein</fullName>
    </submittedName>
</protein>
<dbReference type="PROSITE" id="PS50885">
    <property type="entry name" value="HAMP"/>
    <property type="match status" value="1"/>
</dbReference>
<feature type="region of interest" description="Disordered" evidence="5">
    <location>
        <begin position="554"/>
        <end position="573"/>
    </location>
</feature>
<dbReference type="InterPro" id="IPR003660">
    <property type="entry name" value="HAMP_dom"/>
</dbReference>
<dbReference type="GO" id="GO:0004888">
    <property type="term" value="F:transmembrane signaling receptor activity"/>
    <property type="evidence" value="ECO:0007669"/>
    <property type="project" value="InterPro"/>
</dbReference>
<dbReference type="RefSeq" id="WP_119768640.1">
    <property type="nucleotide sequence ID" value="NZ_QYUO01000001.1"/>
</dbReference>
<evidence type="ECO:0000256" key="5">
    <source>
        <dbReference type="SAM" id="MobiDB-lite"/>
    </source>
</evidence>
<evidence type="ECO:0000256" key="4">
    <source>
        <dbReference type="SAM" id="Coils"/>
    </source>
</evidence>
<evidence type="ECO:0000313" key="10">
    <source>
        <dbReference type="Proteomes" id="UP000265955"/>
    </source>
</evidence>
<dbReference type="EMBL" id="QYUO01000001">
    <property type="protein sequence ID" value="RJF98692.1"/>
    <property type="molecule type" value="Genomic_DNA"/>
</dbReference>
<feature type="domain" description="Methyl-accepting transducer" evidence="7">
    <location>
        <begin position="270"/>
        <end position="499"/>
    </location>
</feature>
<keyword evidence="3" id="KW-0807">Transducer</keyword>
<gene>
    <name evidence="9" type="ORF">D3871_09345</name>
</gene>
<dbReference type="Gene3D" id="6.10.340.10">
    <property type="match status" value="1"/>
</dbReference>
<dbReference type="GO" id="GO:0006935">
    <property type="term" value="P:chemotaxis"/>
    <property type="evidence" value="ECO:0007669"/>
    <property type="project" value="InterPro"/>
</dbReference>
<feature type="region of interest" description="Disordered" evidence="5">
    <location>
        <begin position="286"/>
        <end position="310"/>
    </location>
</feature>
<dbReference type="CDD" id="cd11386">
    <property type="entry name" value="MCP_signal"/>
    <property type="match status" value="1"/>
</dbReference>
<keyword evidence="10" id="KW-1185">Reference proteome</keyword>
<dbReference type="InterPro" id="IPR004090">
    <property type="entry name" value="Chemotax_Me-accpt_rcpt"/>
</dbReference>
<reference evidence="10" key="1">
    <citation type="submission" date="2018-09" db="EMBL/GenBank/DDBJ databases">
        <authorList>
            <person name="Zhu H."/>
        </authorList>
    </citation>
    <scope>NUCLEOTIDE SEQUENCE [LARGE SCALE GENOMIC DNA]</scope>
    <source>
        <strain evidence="10">K1R23-30</strain>
    </source>
</reference>
<accession>A0A3A3FR65</accession>
<keyword evidence="6" id="KW-0472">Membrane</keyword>
<dbReference type="GO" id="GO:0005886">
    <property type="term" value="C:plasma membrane"/>
    <property type="evidence" value="ECO:0007669"/>
    <property type="project" value="TreeGrafter"/>
</dbReference>
<name>A0A3A3FR65_9BURK</name>
<dbReference type="InterPro" id="IPR051310">
    <property type="entry name" value="MCP_chemotaxis"/>
</dbReference>
<dbReference type="SUPFAM" id="SSF58104">
    <property type="entry name" value="Methyl-accepting chemotaxis protein (MCP) signaling domain"/>
    <property type="match status" value="1"/>
</dbReference>
<dbReference type="PROSITE" id="PS50111">
    <property type="entry name" value="CHEMOTAXIS_TRANSDUC_2"/>
    <property type="match status" value="1"/>
</dbReference>
<dbReference type="SMART" id="SM00283">
    <property type="entry name" value="MA"/>
    <property type="match status" value="1"/>
</dbReference>
<dbReference type="InterPro" id="IPR024478">
    <property type="entry name" value="HlyB_4HB_MCP"/>
</dbReference>
<comment type="caution">
    <text evidence="9">The sequence shown here is derived from an EMBL/GenBank/DDBJ whole genome shotgun (WGS) entry which is preliminary data.</text>
</comment>
<feature type="domain" description="HAMP" evidence="8">
    <location>
        <begin position="213"/>
        <end position="265"/>
    </location>
</feature>
<dbReference type="Pfam" id="PF00015">
    <property type="entry name" value="MCPsignal"/>
    <property type="match status" value="1"/>
</dbReference>
<dbReference type="OrthoDB" id="8745435at2"/>
<keyword evidence="4" id="KW-0175">Coiled coil</keyword>